<dbReference type="GO" id="GO:0007165">
    <property type="term" value="P:signal transduction"/>
    <property type="evidence" value="ECO:0007669"/>
    <property type="project" value="InterPro"/>
</dbReference>
<evidence type="ECO:0000259" key="3">
    <source>
        <dbReference type="PROSITE" id="PS50887"/>
    </source>
</evidence>
<dbReference type="Pfam" id="PF00672">
    <property type="entry name" value="HAMP"/>
    <property type="match status" value="1"/>
</dbReference>
<dbReference type="EMBL" id="SACT01000001">
    <property type="protein sequence ID" value="RVT53389.1"/>
    <property type="molecule type" value="Genomic_DNA"/>
</dbReference>
<dbReference type="SMART" id="SM00052">
    <property type="entry name" value="EAL"/>
    <property type="match status" value="1"/>
</dbReference>
<feature type="domain" description="GGDEF" evidence="3">
    <location>
        <begin position="396"/>
        <end position="527"/>
    </location>
</feature>
<dbReference type="PANTHER" id="PTHR33121">
    <property type="entry name" value="CYCLIC DI-GMP PHOSPHODIESTERASE PDEF"/>
    <property type="match status" value="1"/>
</dbReference>
<dbReference type="SUPFAM" id="SSF158472">
    <property type="entry name" value="HAMP domain-like"/>
    <property type="match status" value="1"/>
</dbReference>
<protein>
    <submittedName>
        <fullName evidence="4">GGDEF domain-containing protein</fullName>
    </submittedName>
</protein>
<dbReference type="InterPro" id="IPR043128">
    <property type="entry name" value="Rev_trsase/Diguanyl_cyclase"/>
</dbReference>
<dbReference type="CDD" id="cd01948">
    <property type="entry name" value="EAL"/>
    <property type="match status" value="1"/>
</dbReference>
<dbReference type="SMART" id="SM00267">
    <property type="entry name" value="GGDEF"/>
    <property type="match status" value="1"/>
</dbReference>
<dbReference type="SUPFAM" id="SSF55073">
    <property type="entry name" value="Nucleotide cyclase"/>
    <property type="match status" value="1"/>
</dbReference>
<dbReference type="Gene3D" id="3.20.20.450">
    <property type="entry name" value="EAL domain"/>
    <property type="match status" value="1"/>
</dbReference>
<dbReference type="RefSeq" id="WP_128194474.1">
    <property type="nucleotide sequence ID" value="NZ_SACT01000001.1"/>
</dbReference>
<dbReference type="InterPro" id="IPR029787">
    <property type="entry name" value="Nucleotide_cyclase"/>
</dbReference>
<dbReference type="GO" id="GO:0016020">
    <property type="term" value="C:membrane"/>
    <property type="evidence" value="ECO:0007669"/>
    <property type="project" value="InterPro"/>
</dbReference>
<dbReference type="SMART" id="SM00304">
    <property type="entry name" value="HAMP"/>
    <property type="match status" value="1"/>
</dbReference>
<dbReference type="OrthoDB" id="9813903at2"/>
<proteinExistence type="predicted"/>
<dbReference type="CDD" id="cd06225">
    <property type="entry name" value="HAMP"/>
    <property type="match status" value="1"/>
</dbReference>
<dbReference type="Proteomes" id="UP000288178">
    <property type="component" value="Unassembled WGS sequence"/>
</dbReference>
<name>A0A437JZA3_9BURK</name>
<dbReference type="AlphaFoldDB" id="A0A437JZA3"/>
<dbReference type="PROSITE" id="PS50887">
    <property type="entry name" value="GGDEF"/>
    <property type="match status" value="1"/>
</dbReference>
<comment type="caution">
    <text evidence="4">The sequence shown here is derived from an EMBL/GenBank/DDBJ whole genome shotgun (WGS) entry which is preliminary data.</text>
</comment>
<evidence type="ECO:0000313" key="5">
    <source>
        <dbReference type="Proteomes" id="UP000288178"/>
    </source>
</evidence>
<accession>A0A437JZA3</accession>
<dbReference type="Pfam" id="PF00563">
    <property type="entry name" value="EAL"/>
    <property type="match status" value="1"/>
</dbReference>
<dbReference type="InterPro" id="IPR003660">
    <property type="entry name" value="HAMP_dom"/>
</dbReference>
<feature type="domain" description="HAMP" evidence="2">
    <location>
        <begin position="317"/>
        <end position="370"/>
    </location>
</feature>
<dbReference type="Pfam" id="PF00990">
    <property type="entry name" value="GGDEF"/>
    <property type="match status" value="1"/>
</dbReference>
<evidence type="ECO:0000259" key="2">
    <source>
        <dbReference type="PROSITE" id="PS50885"/>
    </source>
</evidence>
<gene>
    <name evidence="4" type="ORF">ENE75_00335</name>
</gene>
<dbReference type="InterPro" id="IPR000160">
    <property type="entry name" value="GGDEF_dom"/>
</dbReference>
<dbReference type="NCBIfam" id="TIGR00254">
    <property type="entry name" value="GGDEF"/>
    <property type="match status" value="1"/>
</dbReference>
<dbReference type="SUPFAM" id="SSF141868">
    <property type="entry name" value="EAL domain-like"/>
    <property type="match status" value="1"/>
</dbReference>
<evidence type="ECO:0000259" key="1">
    <source>
        <dbReference type="PROSITE" id="PS50883"/>
    </source>
</evidence>
<dbReference type="InterPro" id="IPR035919">
    <property type="entry name" value="EAL_sf"/>
</dbReference>
<dbReference type="InterPro" id="IPR050706">
    <property type="entry name" value="Cyclic-di-GMP_PDE-like"/>
</dbReference>
<organism evidence="4 5">
    <name type="scientific">Rubrivivax albus</name>
    <dbReference type="NCBI Taxonomy" id="2499835"/>
    <lineage>
        <taxon>Bacteria</taxon>
        <taxon>Pseudomonadati</taxon>
        <taxon>Pseudomonadota</taxon>
        <taxon>Betaproteobacteria</taxon>
        <taxon>Burkholderiales</taxon>
        <taxon>Sphaerotilaceae</taxon>
        <taxon>Rubrivivax</taxon>
    </lineage>
</organism>
<dbReference type="PROSITE" id="PS50885">
    <property type="entry name" value="HAMP"/>
    <property type="match status" value="1"/>
</dbReference>
<dbReference type="GO" id="GO:0071111">
    <property type="term" value="F:cyclic-guanylate-specific phosphodiesterase activity"/>
    <property type="evidence" value="ECO:0007669"/>
    <property type="project" value="InterPro"/>
</dbReference>
<dbReference type="Gene3D" id="6.10.340.10">
    <property type="match status" value="1"/>
</dbReference>
<reference evidence="4 5" key="1">
    <citation type="submission" date="2019-01" db="EMBL/GenBank/DDBJ databases">
        <authorList>
            <person name="Chen W.-M."/>
        </authorList>
    </citation>
    <scope>NUCLEOTIDE SEQUENCE [LARGE SCALE GENOMIC DNA]</scope>
    <source>
        <strain evidence="4 5">ICH-3</strain>
    </source>
</reference>
<keyword evidence="5" id="KW-1185">Reference proteome</keyword>
<dbReference type="PANTHER" id="PTHR33121:SF70">
    <property type="entry name" value="SIGNALING PROTEIN YKOW"/>
    <property type="match status" value="1"/>
</dbReference>
<feature type="domain" description="EAL" evidence="1">
    <location>
        <begin position="536"/>
        <end position="788"/>
    </location>
</feature>
<dbReference type="InterPro" id="IPR001633">
    <property type="entry name" value="EAL_dom"/>
</dbReference>
<evidence type="ECO:0000313" key="4">
    <source>
        <dbReference type="EMBL" id="RVT53389.1"/>
    </source>
</evidence>
<dbReference type="PROSITE" id="PS50883">
    <property type="entry name" value="EAL"/>
    <property type="match status" value="1"/>
</dbReference>
<sequence length="797" mass="88061">MVRSLRGSTRLVVLVLATTTVLVLLMQWFVISRTVPAVEANERRSIDELLASSRDVWVRRHGERTTEQTEALSLILADQGWLATLHPEPMPAGGLFGAEYRATLADVVDNFGTRAGYSFAALLQDDGTPLLVQPALPEADTAALVPSVRRLVAEVEGRPRRGKLAPSASTIVALGERAYRVVVQELGTQDRRRWMAMAFAIDDEMAALHQDMHVHATLLAGPESGLVPVFTTLPDRAQAQRLAALDTDAEELRGTGDPVRVRSHLVGDAPDGRIVLRLSRSLASAEAEGERMRQELTGFVALGLAAFAALMWLLSRWFVTRSLDGLVGAARRLGRQDYDVAVPVTGPVREFRQLAFALDTMRQDLRAEEYFDRRLTQLPNRLHFRRELDKALAEARPVTVLLVGLNRFKEINRRIGYTAGDRLLKAMAERLVQVVRPGDFVARLGGDLFGVLLAGADHDSACRAAERIGRELEQPLDLDGNRVDRQAAIGIAMAPLHADAAEPLLARAELALYAAKDRRESFIVYDAAFDRESEANLALLSELRHARDNGELRLHLQPKVDLKSGRIAGAEALLRWVHPQRGLIPPGRFIPYAEDTPIIKDLTLWVFEAAVREQPSLRAHGIGRVSINLSARDLMDLDLPAKLDALLSKHGAEASGLCLETTESAVMGDIARAQQTLTRLRERGYKLSIDDFGEGQTSMRYLKDLPVHELKVDMVFIKGMQTDPRTEYIVKALIEVGHQYGLSVVAEGVENAAVALRLAELGCNEGQGWHFGKPMPADELYRWARAWTAREEQGQPA</sequence>
<dbReference type="Gene3D" id="3.30.70.270">
    <property type="match status" value="1"/>
</dbReference>
<dbReference type="CDD" id="cd01949">
    <property type="entry name" value="GGDEF"/>
    <property type="match status" value="1"/>
</dbReference>